<evidence type="ECO:0000256" key="8">
    <source>
        <dbReference type="ARBA" id="ARBA00022989"/>
    </source>
</evidence>
<name>A0A9N8HU78_9STRA</name>
<dbReference type="PANTHER" id="PTHR48063:SF112">
    <property type="entry name" value="RECEPTOR LIKE PROTEIN 30-LIKE"/>
    <property type="match status" value="1"/>
</dbReference>
<dbReference type="PANTHER" id="PTHR48063">
    <property type="entry name" value="LRR RECEPTOR-LIKE KINASE"/>
    <property type="match status" value="1"/>
</dbReference>
<dbReference type="InterPro" id="IPR032675">
    <property type="entry name" value="LRR_dom_sf"/>
</dbReference>
<accession>A0A9N8HU78</accession>
<proteinExistence type="inferred from homology"/>
<keyword evidence="13" id="KW-0675">Receptor</keyword>
<dbReference type="SMART" id="SM00369">
    <property type="entry name" value="LRR_TYP"/>
    <property type="match status" value="6"/>
</dbReference>
<comment type="subcellular location">
    <subcellularLocation>
        <location evidence="1">Cell membrane</location>
        <topology evidence="1">Single-pass type I membrane protein</topology>
    </subcellularLocation>
</comment>
<evidence type="ECO:0000256" key="3">
    <source>
        <dbReference type="ARBA" id="ARBA00022475"/>
    </source>
</evidence>
<dbReference type="InterPro" id="IPR001611">
    <property type="entry name" value="Leu-rich_rpt"/>
</dbReference>
<dbReference type="FunFam" id="3.80.10.10:FF:000041">
    <property type="entry name" value="LRR receptor-like serine/threonine-protein kinase ERECTA"/>
    <property type="match status" value="1"/>
</dbReference>
<feature type="compositionally biased region" description="Polar residues" evidence="11">
    <location>
        <begin position="101"/>
        <end position="112"/>
    </location>
</feature>
<keyword evidence="8 12" id="KW-1133">Transmembrane helix</keyword>
<gene>
    <name evidence="13" type="ORF">SEMRO_1770_G296550.1</name>
</gene>
<dbReference type="Proteomes" id="UP001153069">
    <property type="component" value="Unassembled WGS sequence"/>
</dbReference>
<feature type="region of interest" description="Disordered" evidence="11">
    <location>
        <begin position="101"/>
        <end position="146"/>
    </location>
</feature>
<keyword evidence="7" id="KW-0677">Repeat</keyword>
<dbReference type="GO" id="GO:0005886">
    <property type="term" value="C:plasma membrane"/>
    <property type="evidence" value="ECO:0007669"/>
    <property type="project" value="UniProtKB-SubCell"/>
</dbReference>
<keyword evidence="13" id="KW-0418">Kinase</keyword>
<dbReference type="GO" id="GO:0016301">
    <property type="term" value="F:kinase activity"/>
    <property type="evidence" value="ECO:0007669"/>
    <property type="project" value="UniProtKB-KW"/>
</dbReference>
<dbReference type="InterPro" id="IPR003591">
    <property type="entry name" value="Leu-rich_rpt_typical-subtyp"/>
</dbReference>
<dbReference type="Pfam" id="PF00560">
    <property type="entry name" value="LRR_1"/>
    <property type="match status" value="3"/>
</dbReference>
<comment type="similarity">
    <text evidence="2">Belongs to the RLP family.</text>
</comment>
<evidence type="ECO:0000256" key="2">
    <source>
        <dbReference type="ARBA" id="ARBA00009592"/>
    </source>
</evidence>
<dbReference type="AlphaFoldDB" id="A0A9N8HU78"/>
<feature type="transmembrane region" description="Helical" evidence="12">
    <location>
        <begin position="46"/>
        <end position="65"/>
    </location>
</feature>
<keyword evidence="10" id="KW-0325">Glycoprotein</keyword>
<dbReference type="EMBL" id="CAICTM010001768">
    <property type="protein sequence ID" value="CAB9526061.1"/>
    <property type="molecule type" value="Genomic_DNA"/>
</dbReference>
<evidence type="ECO:0000256" key="7">
    <source>
        <dbReference type="ARBA" id="ARBA00022737"/>
    </source>
</evidence>
<comment type="caution">
    <text evidence="13">The sequence shown here is derived from an EMBL/GenBank/DDBJ whole genome shotgun (WGS) entry which is preliminary data.</text>
</comment>
<dbReference type="InterPro" id="IPR046956">
    <property type="entry name" value="RLP23-like"/>
</dbReference>
<keyword evidence="6" id="KW-0732">Signal</keyword>
<evidence type="ECO:0000256" key="12">
    <source>
        <dbReference type="SAM" id="Phobius"/>
    </source>
</evidence>
<sequence length="525" mass="55542">MESVAMYDPTMAKVKPESVKDGPEDLLAPAKKLNASMQTSTSTGRGAFLFGITALLLLPLIAIISSNRGTPSTTQPLSAVIVPVATHDPSLSMSNIQVAANTQASTHTQAASDANPKKKRKRKLNDNITTRPPALGPPASAPTTTQGTVELFGTRYNVATTSRIDQSFAGLTGTISTDIGLLTRLTSLNFHRNQISGTIPTETGMLTALTLLSVWENQLTESIPSQIGLLTDLNFLGLGDNQLSGTIPSEIGSLAEMVSLSVSINMLSGTVPSQIGLLTSLEYMWLDDNDLSGSVPRSLCANSELALIVADCPPDPYYVQCRCVECECYVPGSTPQPPPGTSPSTVTIFGSSYDVAVTSQIEISREDFLGTIPTEIGYLTELTRLSLPYNEISGSIPSEIGALTALTYLALYVNDLVGTIPSQVGLLTGLSHFNVEENRLSGSMPSEFGLLTALTYLGFNGNQLSGSIPGEVTSLTNLRSFFLDDNQFTGSVPSRLCGNSGLAVIRVDCTEPYDVACSCPDCSCD</sequence>
<evidence type="ECO:0000256" key="4">
    <source>
        <dbReference type="ARBA" id="ARBA00022614"/>
    </source>
</evidence>
<keyword evidence="3" id="KW-1003">Cell membrane</keyword>
<evidence type="ECO:0000256" key="6">
    <source>
        <dbReference type="ARBA" id="ARBA00022729"/>
    </source>
</evidence>
<reference evidence="13" key="1">
    <citation type="submission" date="2020-06" db="EMBL/GenBank/DDBJ databases">
        <authorList>
            <consortium name="Plant Systems Biology data submission"/>
        </authorList>
    </citation>
    <scope>NUCLEOTIDE SEQUENCE</scope>
    <source>
        <strain evidence="13">D6</strain>
    </source>
</reference>
<evidence type="ECO:0000256" key="1">
    <source>
        <dbReference type="ARBA" id="ARBA00004251"/>
    </source>
</evidence>
<dbReference type="SUPFAM" id="SSF52058">
    <property type="entry name" value="L domain-like"/>
    <property type="match status" value="2"/>
</dbReference>
<evidence type="ECO:0000256" key="9">
    <source>
        <dbReference type="ARBA" id="ARBA00023136"/>
    </source>
</evidence>
<keyword evidence="9 12" id="KW-0472">Membrane</keyword>
<keyword evidence="4" id="KW-0433">Leucine-rich repeat</keyword>
<evidence type="ECO:0000256" key="11">
    <source>
        <dbReference type="SAM" id="MobiDB-lite"/>
    </source>
</evidence>
<dbReference type="FunFam" id="3.80.10.10:FF:000383">
    <property type="entry name" value="Leucine-rich repeat receptor protein kinase EMS1"/>
    <property type="match status" value="1"/>
</dbReference>
<evidence type="ECO:0000313" key="13">
    <source>
        <dbReference type="EMBL" id="CAB9526061.1"/>
    </source>
</evidence>
<evidence type="ECO:0000313" key="14">
    <source>
        <dbReference type="Proteomes" id="UP001153069"/>
    </source>
</evidence>
<evidence type="ECO:0000256" key="10">
    <source>
        <dbReference type="ARBA" id="ARBA00023180"/>
    </source>
</evidence>
<evidence type="ECO:0000256" key="5">
    <source>
        <dbReference type="ARBA" id="ARBA00022692"/>
    </source>
</evidence>
<keyword evidence="14" id="KW-1185">Reference proteome</keyword>
<dbReference type="Gene3D" id="3.80.10.10">
    <property type="entry name" value="Ribonuclease Inhibitor"/>
    <property type="match status" value="2"/>
</dbReference>
<keyword evidence="5 12" id="KW-0812">Transmembrane</keyword>
<organism evidence="13 14">
    <name type="scientific">Seminavis robusta</name>
    <dbReference type="NCBI Taxonomy" id="568900"/>
    <lineage>
        <taxon>Eukaryota</taxon>
        <taxon>Sar</taxon>
        <taxon>Stramenopiles</taxon>
        <taxon>Ochrophyta</taxon>
        <taxon>Bacillariophyta</taxon>
        <taxon>Bacillariophyceae</taxon>
        <taxon>Bacillariophycidae</taxon>
        <taxon>Naviculales</taxon>
        <taxon>Naviculaceae</taxon>
        <taxon>Seminavis</taxon>
    </lineage>
</organism>
<protein>
    <submittedName>
        <fullName evidence="13">LRR receptor-like serine threonine-protein kinase</fullName>
    </submittedName>
</protein>
<dbReference type="OrthoDB" id="1394818at2759"/>
<keyword evidence="13" id="KW-0808">Transferase</keyword>